<dbReference type="AlphaFoldDB" id="A0A8H6WB98"/>
<comment type="cofactor">
    <cofactor evidence="2">
        <name>Mg(2+)</name>
        <dbReference type="ChEBI" id="CHEBI:18420"/>
    </cofactor>
</comment>
<dbReference type="InterPro" id="IPR005841">
    <property type="entry name" value="Alpha-D-phosphohexomutase_SF"/>
</dbReference>
<keyword evidence="8" id="KW-0479">Metal-binding</keyword>
<evidence type="ECO:0000256" key="1">
    <source>
        <dbReference type="ARBA" id="ARBA00000443"/>
    </source>
</evidence>
<keyword evidence="10" id="KW-0413">Isomerase</keyword>
<dbReference type="PRINTS" id="PR00509">
    <property type="entry name" value="PGMPMM"/>
</dbReference>
<dbReference type="SUPFAM" id="SSF53738">
    <property type="entry name" value="Phosphoglucomutase, first 3 domains"/>
    <property type="match status" value="3"/>
</dbReference>
<dbReference type="EC" id="5.4.2.2" evidence="5"/>
<feature type="transmembrane region" description="Helical" evidence="15">
    <location>
        <begin position="29"/>
        <end position="56"/>
    </location>
</feature>
<keyword evidence="15" id="KW-0812">Transmembrane</keyword>
<feature type="transmembrane region" description="Helical" evidence="15">
    <location>
        <begin position="131"/>
        <end position="149"/>
    </location>
</feature>
<dbReference type="Pfam" id="PF02879">
    <property type="entry name" value="PGM_PMM_II"/>
    <property type="match status" value="1"/>
</dbReference>
<dbReference type="Gene3D" id="3.30.310.50">
    <property type="entry name" value="Alpha-D-phosphohexomutase, C-terminal domain"/>
    <property type="match status" value="1"/>
</dbReference>
<feature type="region of interest" description="Disordered" evidence="14">
    <location>
        <begin position="1"/>
        <end position="22"/>
    </location>
</feature>
<dbReference type="Pfam" id="PF07690">
    <property type="entry name" value="MFS_1"/>
    <property type="match status" value="1"/>
</dbReference>
<evidence type="ECO:0000256" key="8">
    <source>
        <dbReference type="ARBA" id="ARBA00022723"/>
    </source>
</evidence>
<dbReference type="GO" id="GO:0005829">
    <property type="term" value="C:cytosol"/>
    <property type="evidence" value="ECO:0007669"/>
    <property type="project" value="TreeGrafter"/>
</dbReference>
<proteinExistence type="inferred from homology"/>
<protein>
    <recommendedName>
        <fullName evidence="5">phosphoglucomutase (alpha-D-glucose-1,6-bisphosphate-dependent)</fullName>
        <ecNumber evidence="5">5.4.2.2</ecNumber>
    </recommendedName>
</protein>
<dbReference type="Gene3D" id="3.40.120.10">
    <property type="entry name" value="Alpha-D-Glucose-1,6-Bisphosphate, subunit A, domain 3"/>
    <property type="match status" value="3"/>
</dbReference>
<dbReference type="FunFam" id="3.40.120.10:FF:000004">
    <property type="entry name" value="Phosphoglucomutase 5"/>
    <property type="match status" value="1"/>
</dbReference>
<feature type="transmembrane region" description="Helical" evidence="15">
    <location>
        <begin position="161"/>
        <end position="184"/>
    </location>
</feature>
<evidence type="ECO:0000256" key="6">
    <source>
        <dbReference type="ARBA" id="ARBA00022526"/>
    </source>
</evidence>
<sequence length="1118" mass="120079">MTPQLATSEVGEKPASVEPTGTDATPRDWRFWCIILSLAICMLLTAIEFTAVGTALPVIVQDLKGDRFVWVGSAYTLGCTALIPFCGGLAFIFGRQAVVLASITFSALEARSAVGVSLVRDASFLLTPMSLAVQGLGGGAITALIQIIIADLVPLRDRGAFNGVMALAWGIGGGSGPVIGGSLAQRGQWRWLFWLNLPITPNTPLREKLKRLDWIGNAIIVASTTSVVIALTWAGIQFPWSSARVLVPLILGLAGMVAFFGVRSIRAGISNLSLMSTATASSGYAQNFLNGIVLATLSYWLSVYFQACRDAGPTAAGVDGFGLSYTISPSSLLFGLVVQKTLRFRQPMWFGWTLMIVGAALMGTLDENSSRSLCYAYQAIMGTGIGIIYVVAYFPVLAPIDIAQSAPALAFFTFLRNFALIWGVTIGGTVLQNQLTSNLPAEFLAQFPGGTQIAFEVIPTIRNLQQPLKDEVRHAFAKSLQVLWNVLAGISGLGLLSSLVMKHLPLHTSVSKDWGQEHVKPVQLETPRLSASSQSPAALLFLNSNKLDACVYAFLTMSIREIQTNPFEGQKPGTSGLRKRVKVFQQQNYTENFIQAIFDSIDAKGQTLVIGGDGRYFSPETVQTILKIGSANGVAKFIVGQDAILSTPAASNVIRKYKAYGGILLTASHNPGGPDKDFGIKYNVSNGGPAPENVTDKIYEKTKTISSYKIIEAPPVDLSKIGDTTYGPSAVSIIDSVADYVELLESIFDFTLIKSFLSSHKDDFGVLFDGLHGVTGPYAKALFVKVLGLPESSIQNCVPLPDFGNGHPDPNLTYAHSLVEVVEKNNIAFGAASDGDGDRNMIYGKGAFVTPSDSVAIIAHWADVIPYFKKGGVKGLARSMPTSKAIDLVAKKKGFEYFEVPTGWKFFGNLMDAGRLSICGEESFGTGSDHIREKDGLWAVMAWLNILAAANKDSSKLIGINDLLLTHYKTYGRSFFSRYDYEEVPSSGAQALVDNLNAALTSKSLNNTTHASASTGTSFTVAELYNFAYTDPIDKSVSKNQGQVIVFSDGSRVVFRLSGTGSQGATVRMYVERYVAPDAGEAELKRDTAEGLKGLIEVALELSKLKEFLGVDKPTVIT</sequence>
<dbReference type="InterPro" id="IPR011701">
    <property type="entry name" value="MFS"/>
</dbReference>
<evidence type="ECO:0000313" key="17">
    <source>
        <dbReference type="EMBL" id="KAF7308433.1"/>
    </source>
</evidence>
<dbReference type="GO" id="GO:0000287">
    <property type="term" value="F:magnesium ion binding"/>
    <property type="evidence" value="ECO:0007669"/>
    <property type="project" value="InterPro"/>
</dbReference>
<feature type="transmembrane region" description="Helical" evidence="15">
    <location>
        <begin position="242"/>
        <end position="262"/>
    </location>
</feature>
<dbReference type="OrthoDB" id="2291at2759"/>
<evidence type="ECO:0000256" key="7">
    <source>
        <dbReference type="ARBA" id="ARBA00022553"/>
    </source>
</evidence>
<feature type="domain" description="Major facilitator superfamily (MFS) profile" evidence="16">
    <location>
        <begin position="34"/>
        <end position="506"/>
    </location>
</feature>
<dbReference type="GO" id="GO:0004614">
    <property type="term" value="F:phosphoglucomutase activity"/>
    <property type="evidence" value="ECO:0007669"/>
    <property type="project" value="UniProtKB-EC"/>
</dbReference>
<comment type="similarity">
    <text evidence="4">Belongs to the phosphohexose mutase family.</text>
</comment>
<feature type="transmembrane region" description="Helical" evidence="15">
    <location>
        <begin position="321"/>
        <end position="337"/>
    </location>
</feature>
<dbReference type="InterPro" id="IPR036259">
    <property type="entry name" value="MFS_trans_sf"/>
</dbReference>
<dbReference type="InterPro" id="IPR045244">
    <property type="entry name" value="PGM"/>
</dbReference>
<dbReference type="FunFam" id="3.40.120.10:FF:000006">
    <property type="entry name" value="Phosphoglucomutase PgmA"/>
    <property type="match status" value="1"/>
</dbReference>
<feature type="transmembrane region" description="Helical" evidence="15">
    <location>
        <begin position="214"/>
        <end position="236"/>
    </location>
</feature>
<dbReference type="Pfam" id="PF02878">
    <property type="entry name" value="PGM_PMM_I"/>
    <property type="match status" value="1"/>
</dbReference>
<evidence type="ECO:0000256" key="5">
    <source>
        <dbReference type="ARBA" id="ARBA00012728"/>
    </source>
</evidence>
<evidence type="ECO:0000256" key="12">
    <source>
        <dbReference type="ARBA" id="ARBA00049318"/>
    </source>
</evidence>
<evidence type="ECO:0000256" key="10">
    <source>
        <dbReference type="ARBA" id="ARBA00023235"/>
    </source>
</evidence>
<evidence type="ECO:0000256" key="4">
    <source>
        <dbReference type="ARBA" id="ARBA00010231"/>
    </source>
</evidence>
<dbReference type="PANTHER" id="PTHR22573:SF2">
    <property type="entry name" value="PHOSPHOGLUCOMUTASE"/>
    <property type="match status" value="1"/>
</dbReference>
<organism evidence="17 18">
    <name type="scientific">Mycena chlorophos</name>
    <name type="common">Agaric fungus</name>
    <name type="synonym">Agaricus chlorophos</name>
    <dbReference type="NCBI Taxonomy" id="658473"/>
    <lineage>
        <taxon>Eukaryota</taxon>
        <taxon>Fungi</taxon>
        <taxon>Dikarya</taxon>
        <taxon>Basidiomycota</taxon>
        <taxon>Agaricomycotina</taxon>
        <taxon>Agaricomycetes</taxon>
        <taxon>Agaricomycetidae</taxon>
        <taxon>Agaricales</taxon>
        <taxon>Marasmiineae</taxon>
        <taxon>Mycenaceae</taxon>
        <taxon>Mycena</taxon>
    </lineage>
</organism>
<evidence type="ECO:0000256" key="2">
    <source>
        <dbReference type="ARBA" id="ARBA00001946"/>
    </source>
</evidence>
<feature type="transmembrane region" description="Helical" evidence="15">
    <location>
        <begin position="377"/>
        <end position="396"/>
    </location>
</feature>
<comment type="catalytic activity">
    <reaction evidence="12">
        <text>alpha-D-glucose 1,6-bisphosphate + L-seryl-[protein] = O-phospho-L-seryl-[protein] + alpha-D-glucose 6-phosphate</text>
        <dbReference type="Rhea" id="RHEA:68752"/>
        <dbReference type="Rhea" id="RHEA-COMP:9863"/>
        <dbReference type="Rhea" id="RHEA-COMP:11604"/>
        <dbReference type="ChEBI" id="CHEBI:29999"/>
        <dbReference type="ChEBI" id="CHEBI:58225"/>
        <dbReference type="ChEBI" id="CHEBI:58392"/>
        <dbReference type="ChEBI" id="CHEBI:83421"/>
    </reaction>
</comment>
<evidence type="ECO:0000256" key="9">
    <source>
        <dbReference type="ARBA" id="ARBA00022842"/>
    </source>
</evidence>
<dbReference type="EMBL" id="JACAZE010000008">
    <property type="protein sequence ID" value="KAF7308433.1"/>
    <property type="molecule type" value="Genomic_DNA"/>
</dbReference>
<name>A0A8H6WB98_MYCCL</name>
<dbReference type="Proteomes" id="UP000613580">
    <property type="component" value="Unassembled WGS sequence"/>
</dbReference>
<dbReference type="Pfam" id="PF24947">
    <property type="entry name" value="PGM1_C_vert_fung"/>
    <property type="match status" value="1"/>
</dbReference>
<dbReference type="PROSITE" id="PS00710">
    <property type="entry name" value="PGM_PMM"/>
    <property type="match status" value="1"/>
</dbReference>
<dbReference type="InterPro" id="IPR020846">
    <property type="entry name" value="MFS_dom"/>
</dbReference>
<evidence type="ECO:0000313" key="18">
    <source>
        <dbReference type="Proteomes" id="UP000613580"/>
    </source>
</evidence>
<keyword evidence="15" id="KW-0472">Membrane</keyword>
<keyword evidence="6" id="KW-0313">Glucose metabolism</keyword>
<comment type="caution">
    <text evidence="17">The sequence shown here is derived from an EMBL/GenBank/DDBJ whole genome shotgun (WGS) entry which is preliminary data.</text>
</comment>
<dbReference type="Gene3D" id="1.20.1250.20">
    <property type="entry name" value="MFS general substrate transporter like domains"/>
    <property type="match status" value="1"/>
</dbReference>
<evidence type="ECO:0000259" key="16">
    <source>
        <dbReference type="PROSITE" id="PS50850"/>
    </source>
</evidence>
<dbReference type="PROSITE" id="PS50850">
    <property type="entry name" value="MFS"/>
    <property type="match status" value="1"/>
</dbReference>
<dbReference type="InterPro" id="IPR016066">
    <property type="entry name" value="A-D-PHexomutase_CS"/>
</dbReference>
<feature type="transmembrane region" description="Helical" evidence="15">
    <location>
        <begin position="283"/>
        <end position="301"/>
    </location>
</feature>
<dbReference type="InterPro" id="IPR036900">
    <property type="entry name" value="A-D-PHexomutase_C_sf"/>
</dbReference>
<feature type="transmembrane region" description="Helical" evidence="15">
    <location>
        <begin position="408"/>
        <end position="431"/>
    </location>
</feature>
<dbReference type="GO" id="GO:0022857">
    <property type="term" value="F:transmembrane transporter activity"/>
    <property type="evidence" value="ECO:0007669"/>
    <property type="project" value="InterPro"/>
</dbReference>
<keyword evidence="9" id="KW-0460">Magnesium</keyword>
<accession>A0A8H6WB98</accession>
<evidence type="ECO:0000256" key="3">
    <source>
        <dbReference type="ARBA" id="ARBA00004141"/>
    </source>
</evidence>
<dbReference type="FunFam" id="3.40.120.10:FF:000005">
    <property type="entry name" value="Phosphoglucomutase 5"/>
    <property type="match status" value="1"/>
</dbReference>
<dbReference type="InterPro" id="IPR005845">
    <property type="entry name" value="A-D-PHexomutase_a/b/a-II"/>
</dbReference>
<dbReference type="GO" id="GO:0006006">
    <property type="term" value="P:glucose metabolic process"/>
    <property type="evidence" value="ECO:0007669"/>
    <property type="project" value="UniProtKB-KW"/>
</dbReference>
<keyword evidence="7" id="KW-0597">Phosphoprotein</keyword>
<keyword evidence="15" id="KW-1133">Transmembrane helix</keyword>
<gene>
    <name evidence="17" type="ORF">HMN09_00692100</name>
</gene>
<comment type="subcellular location">
    <subcellularLocation>
        <location evidence="3">Membrane</location>
        <topology evidence="3">Multi-pass membrane protein</topology>
    </subcellularLocation>
</comment>
<dbReference type="Pfam" id="PF02880">
    <property type="entry name" value="PGM_PMM_III"/>
    <property type="match status" value="1"/>
</dbReference>
<dbReference type="SUPFAM" id="SSF103473">
    <property type="entry name" value="MFS general substrate transporter"/>
    <property type="match status" value="1"/>
</dbReference>
<dbReference type="InterPro" id="IPR005844">
    <property type="entry name" value="A-D-PHexomutase_a/b/a-I"/>
</dbReference>
<dbReference type="SUPFAM" id="SSF55957">
    <property type="entry name" value="Phosphoglucomutase, C-terminal domain"/>
    <property type="match status" value="1"/>
</dbReference>
<comment type="catalytic activity">
    <reaction evidence="1">
        <text>alpha-D-glucose 1-phosphate = alpha-D-glucose 6-phosphate</text>
        <dbReference type="Rhea" id="RHEA:23536"/>
        <dbReference type="ChEBI" id="CHEBI:58225"/>
        <dbReference type="ChEBI" id="CHEBI:58601"/>
        <dbReference type="EC" id="5.4.2.2"/>
    </reaction>
</comment>
<evidence type="ECO:0000256" key="14">
    <source>
        <dbReference type="SAM" id="MobiDB-lite"/>
    </source>
</evidence>
<evidence type="ECO:0000256" key="15">
    <source>
        <dbReference type="SAM" id="Phobius"/>
    </source>
</evidence>
<reference evidence="17" key="1">
    <citation type="submission" date="2020-05" db="EMBL/GenBank/DDBJ databases">
        <title>Mycena genomes resolve the evolution of fungal bioluminescence.</title>
        <authorList>
            <person name="Tsai I.J."/>
        </authorList>
    </citation>
    <scope>NUCLEOTIDE SEQUENCE</scope>
    <source>
        <strain evidence="17">110903Hualien_Pintung</strain>
    </source>
</reference>
<keyword evidence="11" id="KW-0119">Carbohydrate metabolism</keyword>
<feature type="transmembrane region" description="Helical" evidence="15">
    <location>
        <begin position="68"/>
        <end position="93"/>
    </location>
</feature>
<feature type="transmembrane region" description="Helical" evidence="15">
    <location>
        <begin position="349"/>
        <end position="365"/>
    </location>
</feature>
<comment type="catalytic activity">
    <reaction evidence="13">
        <text>O-phospho-L-seryl-[protein] + alpha-D-glucose 1-phosphate = alpha-D-glucose 1,6-bisphosphate + L-seryl-[protein]</text>
        <dbReference type="Rhea" id="RHEA:68748"/>
        <dbReference type="Rhea" id="RHEA-COMP:9863"/>
        <dbReference type="Rhea" id="RHEA-COMP:11604"/>
        <dbReference type="ChEBI" id="CHEBI:29999"/>
        <dbReference type="ChEBI" id="CHEBI:58392"/>
        <dbReference type="ChEBI" id="CHEBI:58601"/>
        <dbReference type="ChEBI" id="CHEBI:83421"/>
    </reaction>
</comment>
<dbReference type="InterPro" id="IPR005846">
    <property type="entry name" value="A-D-PHexomutase_a/b/a-III"/>
</dbReference>
<dbReference type="FunFam" id="3.30.310.50:FF:000002">
    <property type="entry name" value="Phosphoglucomutase 5"/>
    <property type="match status" value="1"/>
</dbReference>
<dbReference type="NCBIfam" id="NF005737">
    <property type="entry name" value="PRK07564.1-1"/>
    <property type="match status" value="1"/>
</dbReference>
<dbReference type="InterPro" id="IPR016055">
    <property type="entry name" value="A-D-PHexomutase_a/b/a-I/II/III"/>
</dbReference>
<keyword evidence="18" id="KW-1185">Reference proteome</keyword>
<evidence type="ECO:0000256" key="11">
    <source>
        <dbReference type="ARBA" id="ARBA00023277"/>
    </source>
</evidence>
<dbReference type="PANTHER" id="PTHR22573">
    <property type="entry name" value="PHOSPHOHEXOMUTASE FAMILY MEMBER"/>
    <property type="match status" value="1"/>
</dbReference>
<dbReference type="CDD" id="cd03085">
    <property type="entry name" value="PGM1"/>
    <property type="match status" value="1"/>
</dbReference>
<dbReference type="GO" id="GO:0016020">
    <property type="term" value="C:membrane"/>
    <property type="evidence" value="ECO:0007669"/>
    <property type="project" value="UniProtKB-SubCell"/>
</dbReference>
<evidence type="ECO:0000256" key="13">
    <source>
        <dbReference type="ARBA" id="ARBA00049409"/>
    </source>
</evidence>